<feature type="transmembrane region" description="Helical" evidence="1">
    <location>
        <begin position="73"/>
        <end position="97"/>
    </location>
</feature>
<dbReference type="Proteomes" id="UP001314681">
    <property type="component" value="Unassembled WGS sequence"/>
</dbReference>
<protein>
    <submittedName>
        <fullName evidence="2">Uncharacterized protein</fullName>
    </submittedName>
</protein>
<reference evidence="2 3" key="1">
    <citation type="submission" date="2021-06" db="EMBL/GenBank/DDBJ databases">
        <title>Description of novel taxa of the family Lachnospiraceae.</title>
        <authorList>
            <person name="Chaplin A.V."/>
            <person name="Sokolova S.R."/>
            <person name="Pikina A.P."/>
            <person name="Korzhanova M."/>
            <person name="Belova V."/>
            <person name="Korostin D."/>
            <person name="Efimov B.A."/>
        </authorList>
    </citation>
    <scope>NUCLEOTIDE SEQUENCE [LARGE SCALE GENOMIC DNA]</scope>
    <source>
        <strain evidence="2 3">ASD4241</strain>
    </source>
</reference>
<gene>
    <name evidence="2" type="ORF">KTH90_08255</name>
</gene>
<feature type="transmembrane region" description="Helical" evidence="1">
    <location>
        <begin position="40"/>
        <end position="61"/>
    </location>
</feature>
<dbReference type="RefSeq" id="WP_158350181.1">
    <property type="nucleotide sequence ID" value="NZ_JAHQCX010000004.1"/>
</dbReference>
<sequence>MQMIIYASIVLTLVILGAAALLIIRNQPKERGELCLHETWMTAFLGVLLVVMGFVICWMKLTDANTAGTGAASYLFVAGFQLVSQLLGTFCMLFTFVKKTLITSDRIIIISFMGKTSELKWEDVVRVDKPMTKKALKFTLKNGDVITLGGESKEFARFVEIAKEKIRPAQGRELLNQIETRLGVGK</sequence>
<proteinExistence type="predicted"/>
<feature type="transmembrane region" description="Helical" evidence="1">
    <location>
        <begin position="6"/>
        <end position="24"/>
    </location>
</feature>
<name>A0ABS6K657_9FIRM</name>
<comment type="caution">
    <text evidence="2">The sequence shown here is derived from an EMBL/GenBank/DDBJ whole genome shotgun (WGS) entry which is preliminary data.</text>
</comment>
<evidence type="ECO:0000313" key="2">
    <source>
        <dbReference type="EMBL" id="MBU9726005.1"/>
    </source>
</evidence>
<dbReference type="EMBL" id="JAHQCX010000004">
    <property type="protein sequence ID" value="MBU9726005.1"/>
    <property type="molecule type" value="Genomic_DNA"/>
</dbReference>
<evidence type="ECO:0000313" key="3">
    <source>
        <dbReference type="Proteomes" id="UP001314681"/>
    </source>
</evidence>
<evidence type="ECO:0000256" key="1">
    <source>
        <dbReference type="SAM" id="Phobius"/>
    </source>
</evidence>
<keyword evidence="1" id="KW-0812">Transmembrane</keyword>
<keyword evidence="3" id="KW-1185">Reference proteome</keyword>
<accession>A0ABS6K657</accession>
<keyword evidence="1" id="KW-0472">Membrane</keyword>
<keyword evidence="1" id="KW-1133">Transmembrane helix</keyword>
<organism evidence="2 3">
    <name type="scientific">Diplocloster modestus</name>
    <dbReference type="NCBI Taxonomy" id="2850322"/>
    <lineage>
        <taxon>Bacteria</taxon>
        <taxon>Bacillati</taxon>
        <taxon>Bacillota</taxon>
        <taxon>Clostridia</taxon>
        <taxon>Lachnospirales</taxon>
        <taxon>Lachnospiraceae</taxon>
        <taxon>Diplocloster</taxon>
    </lineage>
</organism>